<reference evidence="2 3" key="1">
    <citation type="submission" date="2021-06" db="EMBL/GenBank/DDBJ databases">
        <title>Bacillus sp. RD4P76, an endophyte from a halophyte.</title>
        <authorList>
            <person name="Sun J.-Q."/>
        </authorList>
    </citation>
    <scope>NUCLEOTIDE SEQUENCE [LARGE SCALE GENOMIC DNA]</scope>
    <source>
        <strain evidence="2 3">CGMCC 1.15917</strain>
    </source>
</reference>
<keyword evidence="3" id="KW-1185">Reference proteome</keyword>
<feature type="region of interest" description="Disordered" evidence="1">
    <location>
        <begin position="31"/>
        <end position="55"/>
    </location>
</feature>
<accession>A0ABS6JJI3</accession>
<name>A0ABS6JJI3_9BACI</name>
<evidence type="ECO:0000313" key="2">
    <source>
        <dbReference type="EMBL" id="MBU9713550.1"/>
    </source>
</evidence>
<evidence type="ECO:0000256" key="1">
    <source>
        <dbReference type="SAM" id="MobiDB-lite"/>
    </source>
</evidence>
<proteinExistence type="predicted"/>
<dbReference type="RefSeq" id="WP_217067702.1">
    <property type="nucleotide sequence ID" value="NZ_JAHQCS010000143.1"/>
</dbReference>
<protein>
    <submittedName>
        <fullName evidence="2">Uncharacterized protein</fullName>
    </submittedName>
</protein>
<feature type="compositionally biased region" description="Polar residues" evidence="1">
    <location>
        <begin position="40"/>
        <end position="52"/>
    </location>
</feature>
<gene>
    <name evidence="2" type="ORF">KS419_17615</name>
</gene>
<evidence type="ECO:0000313" key="3">
    <source>
        <dbReference type="Proteomes" id="UP000784880"/>
    </source>
</evidence>
<organism evidence="2 3">
    <name type="scientific">Evansella tamaricis</name>
    <dbReference type="NCBI Taxonomy" id="2069301"/>
    <lineage>
        <taxon>Bacteria</taxon>
        <taxon>Bacillati</taxon>
        <taxon>Bacillota</taxon>
        <taxon>Bacilli</taxon>
        <taxon>Bacillales</taxon>
        <taxon>Bacillaceae</taxon>
        <taxon>Evansella</taxon>
    </lineage>
</organism>
<sequence>MKEIEGGVNEPGSISLGSIRARRSIKEIEGVVNEPGSIEPRTNPTTQGSINPQPLDHFNSKYHYIKEAILLPIKYRSSSPLSK</sequence>
<dbReference type="Proteomes" id="UP000784880">
    <property type="component" value="Unassembled WGS sequence"/>
</dbReference>
<dbReference type="EMBL" id="JAHQCS010000143">
    <property type="protein sequence ID" value="MBU9713550.1"/>
    <property type="molecule type" value="Genomic_DNA"/>
</dbReference>
<comment type="caution">
    <text evidence="2">The sequence shown here is derived from an EMBL/GenBank/DDBJ whole genome shotgun (WGS) entry which is preliminary data.</text>
</comment>